<feature type="compositionally biased region" description="Low complexity" evidence="1">
    <location>
        <begin position="287"/>
        <end position="296"/>
    </location>
</feature>
<dbReference type="EMBL" id="JASCZI010241698">
    <property type="protein sequence ID" value="MED6205184.1"/>
    <property type="molecule type" value="Genomic_DNA"/>
</dbReference>
<evidence type="ECO:0000256" key="1">
    <source>
        <dbReference type="SAM" id="MobiDB-lite"/>
    </source>
</evidence>
<accession>A0ABU6Y7E6</accession>
<dbReference type="Proteomes" id="UP001341840">
    <property type="component" value="Unassembled WGS sequence"/>
</dbReference>
<reference evidence="2 3" key="1">
    <citation type="journal article" date="2023" name="Plants (Basel)">
        <title>Bridging the Gap: Combining Genomics and Transcriptomics Approaches to Understand Stylosanthes scabra, an Orphan Legume from the Brazilian Caatinga.</title>
        <authorList>
            <person name="Ferreira-Neto J.R.C."/>
            <person name="da Silva M.D."/>
            <person name="Binneck E."/>
            <person name="de Melo N.F."/>
            <person name="da Silva R.H."/>
            <person name="de Melo A.L.T.M."/>
            <person name="Pandolfi V."/>
            <person name="Bustamante F.O."/>
            <person name="Brasileiro-Vidal A.C."/>
            <person name="Benko-Iseppon A.M."/>
        </authorList>
    </citation>
    <scope>NUCLEOTIDE SEQUENCE [LARGE SCALE GENOMIC DNA]</scope>
    <source>
        <tissue evidence="2">Leaves</tissue>
    </source>
</reference>
<protein>
    <submittedName>
        <fullName evidence="2">Uncharacterized protein</fullName>
    </submittedName>
</protein>
<name>A0ABU6Y7E6_9FABA</name>
<feature type="compositionally biased region" description="Basic and acidic residues" evidence="1">
    <location>
        <begin position="299"/>
        <end position="308"/>
    </location>
</feature>
<evidence type="ECO:0000313" key="3">
    <source>
        <dbReference type="Proteomes" id="UP001341840"/>
    </source>
</evidence>
<feature type="region of interest" description="Disordered" evidence="1">
    <location>
        <begin position="284"/>
        <end position="319"/>
    </location>
</feature>
<organism evidence="2 3">
    <name type="scientific">Stylosanthes scabra</name>
    <dbReference type="NCBI Taxonomy" id="79078"/>
    <lineage>
        <taxon>Eukaryota</taxon>
        <taxon>Viridiplantae</taxon>
        <taxon>Streptophyta</taxon>
        <taxon>Embryophyta</taxon>
        <taxon>Tracheophyta</taxon>
        <taxon>Spermatophyta</taxon>
        <taxon>Magnoliopsida</taxon>
        <taxon>eudicotyledons</taxon>
        <taxon>Gunneridae</taxon>
        <taxon>Pentapetalae</taxon>
        <taxon>rosids</taxon>
        <taxon>fabids</taxon>
        <taxon>Fabales</taxon>
        <taxon>Fabaceae</taxon>
        <taxon>Papilionoideae</taxon>
        <taxon>50 kb inversion clade</taxon>
        <taxon>dalbergioids sensu lato</taxon>
        <taxon>Dalbergieae</taxon>
        <taxon>Pterocarpus clade</taxon>
        <taxon>Stylosanthes</taxon>
    </lineage>
</organism>
<proteinExistence type="predicted"/>
<keyword evidence="3" id="KW-1185">Reference proteome</keyword>
<sequence>MEDLSMFQRPRTVALEDENPGLMEGVDLPTRPIGRVWLRGLHAKHLYLGISGVYGDTKTVSEGFDSVSPSLSQKTRKPYHIKTHKIKTTNNTATEEKTRIGLEETPKKKRRLHCEESSEFRVQNRFLIAFPHVLPHSKDEIRVYIDIENVAVFGNENVHCFLGLVKTREMMAKKDISKGKNPTMRVPPSRRDSDSDSEATESNMVAESEPVIRTQQSVAEPESDPLEDVPIARAFKKRKTQEGRPKKTNINEREGAVHTEGGSVSEATRMFDSFDTVSLGRDESDNVAVEGPGVVPSEPPHEAIEPIHSDQPPKSSDVAVDVPPLAEEDIQGATDLEPLTVVMPLQSEQQPEPGRTSEEITEVEPEPNTMNM</sequence>
<feature type="region of interest" description="Disordered" evidence="1">
    <location>
        <begin position="174"/>
        <end position="268"/>
    </location>
</feature>
<feature type="region of interest" description="Disordered" evidence="1">
    <location>
        <begin position="346"/>
        <end position="372"/>
    </location>
</feature>
<gene>
    <name evidence="2" type="ORF">PIB30_015522</name>
</gene>
<comment type="caution">
    <text evidence="2">The sequence shown here is derived from an EMBL/GenBank/DDBJ whole genome shotgun (WGS) entry which is preliminary data.</text>
</comment>
<evidence type="ECO:0000313" key="2">
    <source>
        <dbReference type="EMBL" id="MED6205184.1"/>
    </source>
</evidence>
<feature type="compositionally biased region" description="Basic and acidic residues" evidence="1">
    <location>
        <begin position="240"/>
        <end position="257"/>
    </location>
</feature>